<accession>A0A852WNB1</accession>
<dbReference type="SUPFAM" id="SSF53474">
    <property type="entry name" value="alpha/beta-Hydrolases"/>
    <property type="match status" value="1"/>
</dbReference>
<dbReference type="Gene3D" id="3.40.50.1820">
    <property type="entry name" value="alpha/beta hydrolase"/>
    <property type="match status" value="1"/>
</dbReference>
<dbReference type="Pfam" id="PF12146">
    <property type="entry name" value="Hydrolase_4"/>
    <property type="match status" value="1"/>
</dbReference>
<evidence type="ECO:0000313" key="2">
    <source>
        <dbReference type="EMBL" id="NYG06876.1"/>
    </source>
</evidence>
<dbReference type="InterPro" id="IPR051044">
    <property type="entry name" value="MAG_DAG_Lipase"/>
</dbReference>
<dbReference type="InterPro" id="IPR029058">
    <property type="entry name" value="AB_hydrolase_fold"/>
</dbReference>
<evidence type="ECO:0000313" key="3">
    <source>
        <dbReference type="Proteomes" id="UP000573599"/>
    </source>
</evidence>
<evidence type="ECO:0000259" key="1">
    <source>
        <dbReference type="Pfam" id="PF12146"/>
    </source>
</evidence>
<protein>
    <submittedName>
        <fullName evidence="2">Alpha-beta hydrolase superfamily lysophospholipase</fullName>
    </submittedName>
</protein>
<dbReference type="AlphaFoldDB" id="A0A852WNB1"/>
<gene>
    <name evidence="2" type="ORF">BJ986_001363</name>
</gene>
<dbReference type="InterPro" id="IPR022742">
    <property type="entry name" value="Hydrolase_4"/>
</dbReference>
<comment type="caution">
    <text evidence="2">The sequence shown here is derived from an EMBL/GenBank/DDBJ whole genome shotgun (WGS) entry which is preliminary data.</text>
</comment>
<dbReference type="RefSeq" id="WP_179421294.1">
    <property type="nucleotide sequence ID" value="NZ_JACCAB010000001.1"/>
</dbReference>
<dbReference type="GO" id="GO:0016787">
    <property type="term" value="F:hydrolase activity"/>
    <property type="evidence" value="ECO:0007669"/>
    <property type="project" value="UniProtKB-KW"/>
</dbReference>
<keyword evidence="3" id="KW-1185">Reference proteome</keyword>
<dbReference type="Proteomes" id="UP000573599">
    <property type="component" value="Unassembled WGS sequence"/>
</dbReference>
<proteinExistence type="predicted"/>
<reference evidence="2 3" key="1">
    <citation type="submission" date="2020-07" db="EMBL/GenBank/DDBJ databases">
        <title>Sequencing the genomes of 1000 actinobacteria strains.</title>
        <authorList>
            <person name="Klenk H.-P."/>
        </authorList>
    </citation>
    <scope>NUCLEOTIDE SEQUENCE [LARGE SCALE GENOMIC DNA]</scope>
    <source>
        <strain evidence="2 3">DSM 23987</strain>
    </source>
</reference>
<name>A0A852WNB1_9MICO</name>
<organism evidence="2 3">
    <name type="scientific">Pedococcus badiiscoriae</name>
    <dbReference type="NCBI Taxonomy" id="642776"/>
    <lineage>
        <taxon>Bacteria</taxon>
        <taxon>Bacillati</taxon>
        <taxon>Actinomycetota</taxon>
        <taxon>Actinomycetes</taxon>
        <taxon>Micrococcales</taxon>
        <taxon>Intrasporangiaceae</taxon>
        <taxon>Pedococcus</taxon>
    </lineage>
</organism>
<dbReference type="EMBL" id="JACCAB010000001">
    <property type="protein sequence ID" value="NYG06876.1"/>
    <property type="molecule type" value="Genomic_DNA"/>
</dbReference>
<keyword evidence="2" id="KW-0378">Hydrolase</keyword>
<dbReference type="PANTHER" id="PTHR11614">
    <property type="entry name" value="PHOSPHOLIPASE-RELATED"/>
    <property type="match status" value="1"/>
</dbReference>
<feature type="domain" description="Serine aminopeptidase S33" evidence="1">
    <location>
        <begin position="26"/>
        <end position="291"/>
    </location>
</feature>
<sequence>MQSSTFTLSTPDGTALHVNRWLPDGPPKAVVQIAHGMAEHSDRYARFGERLTAAGYAVYASDHRGHGSTARTPHEAGYFADDNGFDTVVDDLHLVTERAQSEHPGLPLFLFGHSMGSFLSRSFAARFGTELDGLVLSGTAGDPGALGKVGLALASAQARLRGRRHTSGLMDQLTFGQYGAAFKPNRTKFDWLSRDEAEVDKYVADLRCGNVFTSGFFADLLGGLAAINTDSVAARVPKDLPIFVFSGDQDPVGEKGKGPTAVADQYRRLGVGDVTLKLWPQGRHEMLNETNRDEVMDSVVDWLDAHLPAQG</sequence>